<dbReference type="GO" id="GO:0004799">
    <property type="term" value="F:thymidylate synthase activity"/>
    <property type="evidence" value="ECO:0007669"/>
    <property type="project" value="TreeGrafter"/>
</dbReference>
<keyword evidence="1" id="KW-0489">Methyltransferase</keyword>
<dbReference type="NCBIfam" id="TIGR02170">
    <property type="entry name" value="thyX"/>
    <property type="match status" value="1"/>
</dbReference>
<dbReference type="GO" id="GO:0032259">
    <property type="term" value="P:methylation"/>
    <property type="evidence" value="ECO:0007669"/>
    <property type="project" value="UniProtKB-KW"/>
</dbReference>
<dbReference type="GO" id="GO:0050660">
    <property type="term" value="F:flavin adenine dinucleotide binding"/>
    <property type="evidence" value="ECO:0007669"/>
    <property type="project" value="InterPro"/>
</dbReference>
<dbReference type="GO" id="GO:0006231">
    <property type="term" value="P:dTMP biosynthetic process"/>
    <property type="evidence" value="ECO:0007669"/>
    <property type="project" value="InterPro"/>
</dbReference>
<dbReference type="Gene3D" id="3.30.1360.170">
    <property type="match status" value="1"/>
</dbReference>
<dbReference type="InterPro" id="IPR003669">
    <property type="entry name" value="Thymidylate_synthase_ThyX"/>
</dbReference>
<dbReference type="GO" id="GO:0070402">
    <property type="term" value="F:NADPH binding"/>
    <property type="evidence" value="ECO:0007669"/>
    <property type="project" value="TreeGrafter"/>
</dbReference>
<dbReference type="InterPro" id="IPR036098">
    <property type="entry name" value="Thymidylate_synthase_ThyX_sf"/>
</dbReference>
<dbReference type="PANTHER" id="PTHR34934">
    <property type="entry name" value="FLAVIN-DEPENDENT THYMIDYLATE SYNTHASE"/>
    <property type="match status" value="1"/>
</dbReference>
<name>A0A223W025_9CAUD</name>
<dbReference type="KEGG" id="vg:40088249"/>
<dbReference type="CDD" id="cd20175">
    <property type="entry name" value="ThyX"/>
    <property type="match status" value="1"/>
</dbReference>
<dbReference type="GeneID" id="40088249"/>
<dbReference type="EC" id="2.1.1.-" evidence="1"/>
<evidence type="ECO:0000313" key="2">
    <source>
        <dbReference type="Proteomes" id="UP000223025"/>
    </source>
</evidence>
<dbReference type="Proteomes" id="UP000223025">
    <property type="component" value="Segment"/>
</dbReference>
<dbReference type="SUPFAM" id="SSF69796">
    <property type="entry name" value="Thymidylate synthase-complementing protein Thy1"/>
    <property type="match status" value="1"/>
</dbReference>
<dbReference type="RefSeq" id="YP_009611911.1">
    <property type="nucleotide sequence ID" value="NC_042013.1"/>
</dbReference>
<dbReference type="PANTHER" id="PTHR34934:SF1">
    <property type="entry name" value="FLAVIN-DEPENDENT THYMIDYLATE SYNTHASE"/>
    <property type="match status" value="1"/>
</dbReference>
<protein>
    <submittedName>
        <fullName evidence="1">Thymidylate synthase</fullName>
        <ecNumber evidence="1">2.1.1.-</ecNumber>
    </submittedName>
</protein>
<accession>A0A223W025</accession>
<organism evidence="1 2">
    <name type="scientific">Agrobacterium phage Atu_ph07</name>
    <dbReference type="NCBI Taxonomy" id="2024264"/>
    <lineage>
        <taxon>Viruses</taxon>
        <taxon>Duplodnaviria</taxon>
        <taxon>Heunggongvirae</taxon>
        <taxon>Uroviricota</taxon>
        <taxon>Caudoviricetes</taxon>
        <taxon>Polybotosvirus</taxon>
        <taxon>Polybotosvirus Atuph07</taxon>
    </lineage>
</organism>
<proteinExistence type="inferred from homology"/>
<dbReference type="HAMAP" id="MF_01408">
    <property type="entry name" value="ThyX"/>
    <property type="match status" value="1"/>
</dbReference>
<dbReference type="Pfam" id="PF02511">
    <property type="entry name" value="Thy1"/>
    <property type="match status" value="1"/>
</dbReference>
<dbReference type="GO" id="GO:0050797">
    <property type="term" value="F:thymidylate synthase (FAD) activity"/>
    <property type="evidence" value="ECO:0007669"/>
    <property type="project" value="InterPro"/>
</dbReference>
<sequence length="316" mass="36523">MTKWTDVQNNTNYIKVLDHGFVGLVDKMGDDDAVAEAARISYATGTKKVNNNKGLIRYLVKHKHTSPLEMAEIKFHIKLPIFVMRQLVRHRTSSLNETSFRYSVIDDDFYVPELEQIAAQSVVNNQGRGNTVDTNNARTVQKVIRELNETSFNAYKQLLGPEEGNEDMFDYDVNGFDGNYTGIARELARTVIPVSIYTEVVWKQDLHNLFHLLKLRMDSHAQYEIRVFANAMYDLIKDHFPICIEAFEDYIANAKTVSATDKNLLDVVIAHSNTNGKSFKVSFEEIFDGYETQKDFLDYFRLSKREFDEFKTLWKL</sequence>
<reference evidence="1 2" key="1">
    <citation type="submission" date="2017-06" db="EMBL/GenBank/DDBJ databases">
        <authorList>
            <person name="Kim H.J."/>
            <person name="Triplett B.A."/>
        </authorList>
    </citation>
    <scope>NUCLEOTIDE SEQUENCE [LARGE SCALE GENOMIC DNA]</scope>
</reference>
<dbReference type="EMBL" id="MF403008">
    <property type="protein sequence ID" value="ASV44724.1"/>
    <property type="molecule type" value="Genomic_DNA"/>
</dbReference>
<evidence type="ECO:0000313" key="1">
    <source>
        <dbReference type="EMBL" id="ASV44724.1"/>
    </source>
</evidence>
<dbReference type="PROSITE" id="PS51331">
    <property type="entry name" value="THYX"/>
    <property type="match status" value="1"/>
</dbReference>
<dbReference type="OrthoDB" id="8223at10239"/>
<keyword evidence="1" id="KW-0808">Transferase</keyword>
<keyword evidence="2" id="KW-1185">Reference proteome</keyword>